<evidence type="ECO:0000256" key="1">
    <source>
        <dbReference type="ARBA" id="ARBA00004167"/>
    </source>
</evidence>
<dbReference type="STRING" id="1189325.SAMN04488119_102287"/>
<evidence type="ECO:0000256" key="5">
    <source>
        <dbReference type="ARBA" id="ARBA00022927"/>
    </source>
</evidence>
<comment type="similarity">
    <text evidence="9">Belongs to the TatB family.</text>
</comment>
<comment type="subcellular location">
    <subcellularLocation>
        <location evidence="9">Cell membrane</location>
        <topology evidence="9">Single-pass membrane protein</topology>
    </subcellularLocation>
    <subcellularLocation>
        <location evidence="1">Membrane</location>
        <topology evidence="1">Single-pass membrane protein</topology>
    </subcellularLocation>
</comment>
<comment type="subunit">
    <text evidence="9">The Tat system comprises two distinct complexes: a TatABC complex, containing multiple copies of TatA, TatB and TatC subunits, and a separate TatA complex, containing only TatA subunits. Substrates initially bind to the TatABC complex, which probably triggers association of the separate TatA complex to form the active translocon.</text>
</comment>
<dbReference type="EMBL" id="FRDL01000001">
    <property type="protein sequence ID" value="SHN50543.1"/>
    <property type="molecule type" value="Genomic_DNA"/>
</dbReference>
<comment type="function">
    <text evidence="9">Part of the twin-arginine translocation (Tat) system that transports large folded proteins containing a characteristic twin-arginine motif in their signal peptide across membranes. Together with TatC, TatB is part of a receptor directly interacting with Tat signal peptides. TatB may form an oligomeric binding site that transiently accommodates folded Tat precursor proteins before their translocation.</text>
</comment>
<feature type="compositionally biased region" description="Basic and acidic residues" evidence="10">
    <location>
        <begin position="83"/>
        <end position="93"/>
    </location>
</feature>
<evidence type="ECO:0000256" key="7">
    <source>
        <dbReference type="ARBA" id="ARBA00023010"/>
    </source>
</evidence>
<evidence type="ECO:0000313" key="11">
    <source>
        <dbReference type="EMBL" id="SHN50543.1"/>
    </source>
</evidence>
<dbReference type="PRINTS" id="PR01506">
    <property type="entry name" value="TATBPROTEIN"/>
</dbReference>
<dbReference type="HAMAP" id="MF_00237">
    <property type="entry name" value="TatB"/>
    <property type="match status" value="1"/>
</dbReference>
<keyword evidence="3 9" id="KW-1003">Cell membrane</keyword>
<feature type="compositionally biased region" description="Low complexity" evidence="10">
    <location>
        <begin position="149"/>
        <end position="166"/>
    </location>
</feature>
<dbReference type="Gene3D" id="1.20.5.3310">
    <property type="match status" value="1"/>
</dbReference>
<evidence type="ECO:0000256" key="3">
    <source>
        <dbReference type="ARBA" id="ARBA00022475"/>
    </source>
</evidence>
<keyword evidence="6 9" id="KW-1133">Transmembrane helix</keyword>
<dbReference type="Proteomes" id="UP000184066">
    <property type="component" value="Unassembled WGS sequence"/>
</dbReference>
<feature type="compositionally biased region" description="Low complexity" evidence="10">
    <location>
        <begin position="128"/>
        <end position="137"/>
    </location>
</feature>
<reference evidence="11 12" key="1">
    <citation type="submission" date="2016-12" db="EMBL/GenBank/DDBJ databases">
        <authorList>
            <person name="Song W.-J."/>
            <person name="Kurnit D.M."/>
        </authorList>
    </citation>
    <scope>NUCLEOTIDE SEQUENCE [LARGE SCALE GENOMIC DNA]</scope>
    <source>
        <strain evidence="11 12">CGMCC 1.10808</strain>
    </source>
</reference>
<dbReference type="InterPro" id="IPR018448">
    <property type="entry name" value="TatB"/>
</dbReference>
<evidence type="ECO:0000256" key="6">
    <source>
        <dbReference type="ARBA" id="ARBA00022989"/>
    </source>
</evidence>
<evidence type="ECO:0000256" key="10">
    <source>
        <dbReference type="SAM" id="MobiDB-lite"/>
    </source>
</evidence>
<dbReference type="GO" id="GO:0033281">
    <property type="term" value="C:TAT protein transport complex"/>
    <property type="evidence" value="ECO:0007669"/>
    <property type="project" value="UniProtKB-UniRule"/>
</dbReference>
<evidence type="ECO:0000256" key="2">
    <source>
        <dbReference type="ARBA" id="ARBA00022448"/>
    </source>
</evidence>
<protein>
    <recommendedName>
        <fullName evidence="9">Sec-independent protein translocase protein TatB</fullName>
    </recommendedName>
</protein>
<feature type="region of interest" description="Disordered" evidence="10">
    <location>
        <begin position="70"/>
        <end position="175"/>
    </location>
</feature>
<organism evidence="11 12">
    <name type="scientific">Oceanicella actignis</name>
    <dbReference type="NCBI Taxonomy" id="1189325"/>
    <lineage>
        <taxon>Bacteria</taxon>
        <taxon>Pseudomonadati</taxon>
        <taxon>Pseudomonadota</taxon>
        <taxon>Alphaproteobacteria</taxon>
        <taxon>Rhodobacterales</taxon>
        <taxon>Paracoccaceae</taxon>
        <taxon>Oceanicella</taxon>
    </lineage>
</organism>
<dbReference type="RefSeq" id="WP_072745814.1">
    <property type="nucleotide sequence ID" value="NZ_FOHL01000002.1"/>
</dbReference>
<keyword evidence="12" id="KW-1185">Reference proteome</keyword>
<name>A0A1M7RW92_9RHOB</name>
<accession>A0A1M7RW92</accession>
<dbReference type="PANTHER" id="PTHR33162:SF1">
    <property type="entry name" value="SEC-INDEPENDENT PROTEIN TRANSLOCASE PROTEIN TATA, CHLOROPLASTIC"/>
    <property type="match status" value="1"/>
</dbReference>
<dbReference type="GO" id="GO:0008320">
    <property type="term" value="F:protein transmembrane transporter activity"/>
    <property type="evidence" value="ECO:0007669"/>
    <property type="project" value="UniProtKB-UniRule"/>
</dbReference>
<evidence type="ECO:0000256" key="9">
    <source>
        <dbReference type="HAMAP-Rule" id="MF_00237"/>
    </source>
</evidence>
<keyword evidence="7 9" id="KW-0811">Translocation</keyword>
<evidence type="ECO:0000256" key="4">
    <source>
        <dbReference type="ARBA" id="ARBA00022692"/>
    </source>
</evidence>
<keyword evidence="2 9" id="KW-0813">Transport</keyword>
<evidence type="ECO:0000256" key="8">
    <source>
        <dbReference type="ARBA" id="ARBA00023136"/>
    </source>
</evidence>
<keyword evidence="5 9" id="KW-0653">Protein transport</keyword>
<evidence type="ECO:0000313" key="12">
    <source>
        <dbReference type="Proteomes" id="UP000184066"/>
    </source>
</evidence>
<sequence>MFDIGWSELLVIGALALIVVGPKDLPVMLRTLGRYVGKARGMAREFQRTLEDAAREADLPELRDVQRQVSGLSRDIGSSARAYADRLGEDRKPAKPAPGSLDAADEAENAAWQAEQAARKARAEKLAQIEADAAALEAEARGETPPAPARDAAPRAPADNPSGARPAVPPAAPDA</sequence>
<dbReference type="OrthoDB" id="7206969at2"/>
<proteinExistence type="inferred from homology"/>
<dbReference type="PANTHER" id="PTHR33162">
    <property type="entry name" value="SEC-INDEPENDENT PROTEIN TRANSLOCASE PROTEIN TATA, CHLOROPLASTIC"/>
    <property type="match status" value="1"/>
</dbReference>
<dbReference type="AlphaFoldDB" id="A0A1M7RW92"/>
<gene>
    <name evidence="9" type="primary">tatB</name>
    <name evidence="11" type="ORF">SAMN05216200_101231</name>
</gene>
<dbReference type="InterPro" id="IPR003369">
    <property type="entry name" value="TatA/B/E"/>
</dbReference>
<feature type="compositionally biased region" description="Basic and acidic residues" evidence="10">
    <location>
        <begin position="117"/>
        <end position="127"/>
    </location>
</feature>
<dbReference type="NCBIfam" id="TIGR01410">
    <property type="entry name" value="tatB"/>
    <property type="match status" value="1"/>
</dbReference>
<keyword evidence="8 9" id="KW-0472">Membrane</keyword>
<keyword evidence="4 9" id="KW-0812">Transmembrane</keyword>
<dbReference type="Pfam" id="PF02416">
    <property type="entry name" value="TatA_B_E"/>
    <property type="match status" value="1"/>
</dbReference>
<dbReference type="GO" id="GO:0043953">
    <property type="term" value="P:protein transport by the Tat complex"/>
    <property type="evidence" value="ECO:0007669"/>
    <property type="project" value="UniProtKB-UniRule"/>
</dbReference>